<dbReference type="RefSeq" id="WP_310538400.1">
    <property type="nucleotide sequence ID" value="NZ_BAAAOC010000091.1"/>
</dbReference>
<feature type="transmembrane region" description="Helical" evidence="4">
    <location>
        <begin position="18"/>
        <end position="38"/>
    </location>
</feature>
<dbReference type="Proteomes" id="UP001260872">
    <property type="component" value="Unassembled WGS sequence"/>
</dbReference>
<keyword evidence="7" id="KW-1185">Reference proteome</keyword>
<reference evidence="7" key="1">
    <citation type="submission" date="2023-07" db="EMBL/GenBank/DDBJ databases">
        <title>Description of three actinobacteria isolated from air of manufacturing shop in a pharmaceutical factory.</title>
        <authorList>
            <person name="Zhang D.-F."/>
        </authorList>
    </citation>
    <scope>NUCLEOTIDE SEQUENCE [LARGE SCALE GENOMIC DNA]</scope>
    <source>
        <strain evidence="7">CCTCC AB 207010</strain>
    </source>
</reference>
<keyword evidence="2 6" id="KW-0418">Kinase</keyword>
<keyword evidence="4" id="KW-0472">Membrane</keyword>
<dbReference type="GO" id="GO:0016301">
    <property type="term" value="F:kinase activity"/>
    <property type="evidence" value="ECO:0007669"/>
    <property type="project" value="UniProtKB-KW"/>
</dbReference>
<keyword evidence="4" id="KW-1133">Transmembrane helix</keyword>
<keyword evidence="1" id="KW-0808">Transferase</keyword>
<accession>A0ABU1FWP8</accession>
<evidence type="ECO:0000313" key="6">
    <source>
        <dbReference type="EMBL" id="MDR5713033.1"/>
    </source>
</evidence>
<dbReference type="SUPFAM" id="SSF55874">
    <property type="entry name" value="ATPase domain of HSP90 chaperone/DNA topoisomerase II/histidine kinase"/>
    <property type="match status" value="1"/>
</dbReference>
<dbReference type="Gene3D" id="1.20.5.1930">
    <property type="match status" value="1"/>
</dbReference>
<keyword evidence="4" id="KW-0812">Transmembrane</keyword>
<proteinExistence type="predicted"/>
<dbReference type="Pfam" id="PF07730">
    <property type="entry name" value="HisKA_3"/>
    <property type="match status" value="1"/>
</dbReference>
<gene>
    <name evidence="6" type="ORF">RH857_12965</name>
</gene>
<dbReference type="PANTHER" id="PTHR24421">
    <property type="entry name" value="NITRATE/NITRITE SENSOR PROTEIN NARX-RELATED"/>
    <property type="match status" value="1"/>
</dbReference>
<feature type="transmembrane region" description="Helical" evidence="4">
    <location>
        <begin position="44"/>
        <end position="64"/>
    </location>
</feature>
<feature type="transmembrane region" description="Helical" evidence="4">
    <location>
        <begin position="142"/>
        <end position="164"/>
    </location>
</feature>
<evidence type="ECO:0000256" key="4">
    <source>
        <dbReference type="SAM" id="Phobius"/>
    </source>
</evidence>
<name>A0ABU1FWP8_9MICC</name>
<keyword evidence="3" id="KW-0902">Two-component regulatory system</keyword>
<dbReference type="PANTHER" id="PTHR24421:SF59">
    <property type="entry name" value="OXYGEN SENSOR HISTIDINE KINASE NREB"/>
    <property type="match status" value="1"/>
</dbReference>
<dbReference type="Gene3D" id="3.30.565.10">
    <property type="entry name" value="Histidine kinase-like ATPase, C-terminal domain"/>
    <property type="match status" value="1"/>
</dbReference>
<evidence type="ECO:0000313" key="7">
    <source>
        <dbReference type="Proteomes" id="UP001260872"/>
    </source>
</evidence>
<dbReference type="InterPro" id="IPR050482">
    <property type="entry name" value="Sensor_HK_TwoCompSys"/>
</dbReference>
<dbReference type="InterPro" id="IPR036890">
    <property type="entry name" value="HATPase_C_sf"/>
</dbReference>
<organism evidence="6 7">
    <name type="scientific">Nesterenkonia flava</name>
    <dbReference type="NCBI Taxonomy" id="469799"/>
    <lineage>
        <taxon>Bacteria</taxon>
        <taxon>Bacillati</taxon>
        <taxon>Actinomycetota</taxon>
        <taxon>Actinomycetes</taxon>
        <taxon>Micrococcales</taxon>
        <taxon>Micrococcaceae</taxon>
        <taxon>Nesterenkonia</taxon>
    </lineage>
</organism>
<feature type="transmembrane region" description="Helical" evidence="4">
    <location>
        <begin position="110"/>
        <end position="130"/>
    </location>
</feature>
<evidence type="ECO:0000256" key="2">
    <source>
        <dbReference type="ARBA" id="ARBA00022777"/>
    </source>
</evidence>
<feature type="domain" description="Signal transduction histidine kinase subgroup 3 dimerisation and phosphoacceptor" evidence="5">
    <location>
        <begin position="195"/>
        <end position="258"/>
    </location>
</feature>
<evidence type="ECO:0000259" key="5">
    <source>
        <dbReference type="Pfam" id="PF07730"/>
    </source>
</evidence>
<dbReference type="EMBL" id="JAVKGT010000049">
    <property type="protein sequence ID" value="MDR5713033.1"/>
    <property type="molecule type" value="Genomic_DNA"/>
</dbReference>
<comment type="caution">
    <text evidence="6">The sequence shown here is derived from an EMBL/GenBank/DDBJ whole genome shotgun (WGS) entry which is preliminary data.</text>
</comment>
<evidence type="ECO:0000256" key="1">
    <source>
        <dbReference type="ARBA" id="ARBA00022679"/>
    </source>
</evidence>
<dbReference type="CDD" id="cd16917">
    <property type="entry name" value="HATPase_UhpB-NarQ-NarX-like"/>
    <property type="match status" value="1"/>
</dbReference>
<protein>
    <submittedName>
        <fullName evidence="6">Histidine kinase</fullName>
    </submittedName>
</protein>
<feature type="transmembrane region" description="Helical" evidence="4">
    <location>
        <begin position="76"/>
        <end position="104"/>
    </location>
</feature>
<dbReference type="InterPro" id="IPR011712">
    <property type="entry name" value="Sig_transdc_His_kin_sub3_dim/P"/>
</dbReference>
<evidence type="ECO:0000256" key="3">
    <source>
        <dbReference type="ARBA" id="ARBA00023012"/>
    </source>
</evidence>
<sequence>METTGQSGHARRRHLTEVYSGAAIAVLCLGIGVLLLLLGPGPHIPAWMWSGLFLGSLAAVVWSLSGQLGAQGARMVYGAAVGLGWSVVLTMPEQGMLVVLLVALAAVGTYLLPIWVVGVVILLNCTVAAIQQLMQGADAVSLAVTVVFYLIIHSASVLSTYALYRESALRAELEEKNVELEAAGVLLETSAKTAERLRISRELHDAVGHQLTVLNLELEAARHRTRGGHAEVHIERAAAVAKELLGEVRTTVGELREAEPADVRANVERLAAAVPSLSIQVEVDPAVAVDEEQAGALVRAAQEIITNTVKHSEAQNLSLTVSLSDRATGAAVILRAVNDGVAPKRVVFGHGLNGLRERLELLGGELVVTPWPEFTVEVLLPTAGRPVLQGERYRDV</sequence>